<feature type="domain" description="Laminin EGF-like" evidence="2">
    <location>
        <begin position="123"/>
        <end position="164"/>
    </location>
</feature>
<evidence type="ECO:0000256" key="1">
    <source>
        <dbReference type="ARBA" id="ARBA00022536"/>
    </source>
</evidence>
<feature type="non-terminal residue" evidence="3">
    <location>
        <position position="1"/>
    </location>
</feature>
<dbReference type="InterPro" id="IPR002049">
    <property type="entry name" value="LE_dom"/>
</dbReference>
<dbReference type="SMART" id="SM00180">
    <property type="entry name" value="EGF_Lam"/>
    <property type="match status" value="3"/>
</dbReference>
<organism evidence="3 4">
    <name type="scientific">Ancylostoma duodenale</name>
    <dbReference type="NCBI Taxonomy" id="51022"/>
    <lineage>
        <taxon>Eukaryota</taxon>
        <taxon>Metazoa</taxon>
        <taxon>Ecdysozoa</taxon>
        <taxon>Nematoda</taxon>
        <taxon>Chromadorea</taxon>
        <taxon>Rhabditida</taxon>
        <taxon>Rhabditina</taxon>
        <taxon>Rhabditomorpha</taxon>
        <taxon>Strongyloidea</taxon>
        <taxon>Ancylostomatidae</taxon>
        <taxon>Ancylostomatinae</taxon>
        <taxon>Ancylostoma</taxon>
    </lineage>
</organism>
<dbReference type="OrthoDB" id="5814514at2759"/>
<evidence type="ECO:0000313" key="3">
    <source>
        <dbReference type="EMBL" id="KIH51286.1"/>
    </source>
</evidence>
<evidence type="ECO:0000259" key="2">
    <source>
        <dbReference type="SMART" id="SM00180"/>
    </source>
</evidence>
<dbReference type="PANTHER" id="PTHR24043:SF8">
    <property type="entry name" value="EGF-LIKE DOMAIN-CONTAINING PROTEIN"/>
    <property type="match status" value="1"/>
</dbReference>
<accession>A0A0C2G2L2</accession>
<dbReference type="EMBL" id="KN747050">
    <property type="protein sequence ID" value="KIH51286.1"/>
    <property type="molecule type" value="Genomic_DNA"/>
</dbReference>
<dbReference type="Pfam" id="PF00053">
    <property type="entry name" value="EGF_laminin"/>
    <property type="match status" value="2"/>
</dbReference>
<dbReference type="AlphaFoldDB" id="A0A0C2G2L2"/>
<dbReference type="GO" id="GO:0005044">
    <property type="term" value="F:scavenger receptor activity"/>
    <property type="evidence" value="ECO:0007669"/>
    <property type="project" value="InterPro"/>
</dbReference>
<evidence type="ECO:0000313" key="4">
    <source>
        <dbReference type="Proteomes" id="UP000054047"/>
    </source>
</evidence>
<keyword evidence="1" id="KW-0245">EGF-like domain</keyword>
<sequence>LVRQGYLIVFLTHFPGKDCANTCECNYNVTSECDLTSGRCVCLPGRTGAKERTKGKIVVFVKLGLKNCSKKCDLCNGISWADSNAACDPITGACKCERGYKGPDCKQRVCDEDMYGLDCSKQCTCIMENTESCAPDTGYCRCKPGYAGDSCERICSKLFWGKDCANTCECNYNVTSECDLTGGRCVCLPGRTGAK</sequence>
<proteinExistence type="predicted"/>
<feature type="domain" description="Laminin EGF-like" evidence="2">
    <location>
        <begin position="72"/>
        <end position="119"/>
    </location>
</feature>
<dbReference type="InterPro" id="IPR042635">
    <property type="entry name" value="MEGF10/SREC1/2-like"/>
</dbReference>
<dbReference type="Proteomes" id="UP000054047">
    <property type="component" value="Unassembled WGS sequence"/>
</dbReference>
<dbReference type="PANTHER" id="PTHR24043">
    <property type="entry name" value="SCAVENGER RECEPTOR CLASS F"/>
    <property type="match status" value="1"/>
</dbReference>
<name>A0A0C2G2L2_9BILA</name>
<dbReference type="Gene3D" id="2.170.300.10">
    <property type="entry name" value="Tie2 ligand-binding domain superfamily"/>
    <property type="match status" value="1"/>
</dbReference>
<keyword evidence="4" id="KW-1185">Reference proteome</keyword>
<feature type="domain" description="Laminin EGF-like" evidence="2">
    <location>
        <begin position="23"/>
        <end position="68"/>
    </location>
</feature>
<reference evidence="3 4" key="1">
    <citation type="submission" date="2013-12" db="EMBL/GenBank/DDBJ databases">
        <title>Draft genome of the parsitic nematode Ancylostoma duodenale.</title>
        <authorList>
            <person name="Mitreva M."/>
        </authorList>
    </citation>
    <scope>NUCLEOTIDE SEQUENCE [LARGE SCALE GENOMIC DNA]</scope>
    <source>
        <strain evidence="3 4">Zhejiang</strain>
    </source>
</reference>
<protein>
    <submittedName>
        <fullName evidence="3">Laminin EGF-like protein</fullName>
    </submittedName>
</protein>
<gene>
    <name evidence="3" type="ORF">ANCDUO_18628</name>
</gene>
<dbReference type="PRINTS" id="PR00011">
    <property type="entry name" value="EGFLAMININ"/>
</dbReference>